<proteinExistence type="predicted"/>
<dbReference type="InterPro" id="IPR015943">
    <property type="entry name" value="WD40/YVTN_repeat-like_dom_sf"/>
</dbReference>
<dbReference type="Pfam" id="PF17747">
    <property type="entry name" value="VID27_PH"/>
    <property type="match status" value="1"/>
</dbReference>
<dbReference type="AlphaFoldDB" id="A0A367IP49"/>
<dbReference type="InterPro" id="IPR040768">
    <property type="entry name" value="Vid27_PH"/>
</dbReference>
<evidence type="ECO:0000313" key="3">
    <source>
        <dbReference type="EMBL" id="RCH79409.1"/>
    </source>
</evidence>
<dbReference type="InterPro" id="IPR036322">
    <property type="entry name" value="WD40_repeat_dom_sf"/>
</dbReference>
<reference evidence="3 4" key="1">
    <citation type="journal article" date="2018" name="G3 (Bethesda)">
        <title>Phylogenetic and Phylogenomic Definition of Rhizopus Species.</title>
        <authorList>
            <person name="Gryganskyi A.P."/>
            <person name="Golan J."/>
            <person name="Dolatabadi S."/>
            <person name="Mondo S."/>
            <person name="Robb S."/>
            <person name="Idnurm A."/>
            <person name="Muszewska A."/>
            <person name="Steczkiewicz K."/>
            <person name="Masonjones S."/>
            <person name="Liao H.L."/>
            <person name="Gajdeczka M.T."/>
            <person name="Anike F."/>
            <person name="Vuek A."/>
            <person name="Anishchenko I.M."/>
            <person name="Voigt K."/>
            <person name="de Hoog G.S."/>
            <person name="Smith M.E."/>
            <person name="Heitman J."/>
            <person name="Vilgalys R."/>
            <person name="Stajich J.E."/>
        </authorList>
    </citation>
    <scope>NUCLEOTIDE SEQUENCE [LARGE SCALE GENOMIC DNA]</scope>
    <source>
        <strain evidence="3 4">LSU 92-RS-03</strain>
    </source>
</reference>
<dbReference type="InterPro" id="IPR040458">
    <property type="entry name" value="Vid27"/>
</dbReference>
<dbReference type="GO" id="GO:0005634">
    <property type="term" value="C:nucleus"/>
    <property type="evidence" value="ECO:0007669"/>
    <property type="project" value="TreeGrafter"/>
</dbReference>
<feature type="domain" description="Vacuolar import/degradation Vid27 C-terminal" evidence="1">
    <location>
        <begin position="369"/>
        <end position="437"/>
    </location>
</feature>
<dbReference type="SUPFAM" id="SSF50978">
    <property type="entry name" value="WD40 repeat-like"/>
    <property type="match status" value="1"/>
</dbReference>
<dbReference type="Pfam" id="PF08553">
    <property type="entry name" value="VID27"/>
    <property type="match status" value="2"/>
</dbReference>
<comment type="caution">
    <text evidence="3">The sequence shown here is derived from an EMBL/GenBank/DDBJ whole genome shotgun (WGS) entry which is preliminary data.</text>
</comment>
<feature type="domain" description="Vid27 PH-like" evidence="2">
    <location>
        <begin position="9"/>
        <end position="65"/>
    </location>
</feature>
<dbReference type="InterPro" id="IPR013863">
    <property type="entry name" value="VID27_C"/>
</dbReference>
<organism evidence="3 4">
    <name type="scientific">Rhizopus stolonifer</name>
    <name type="common">Rhizopus nigricans</name>
    <dbReference type="NCBI Taxonomy" id="4846"/>
    <lineage>
        <taxon>Eukaryota</taxon>
        <taxon>Fungi</taxon>
        <taxon>Fungi incertae sedis</taxon>
        <taxon>Mucoromycota</taxon>
        <taxon>Mucoromycotina</taxon>
        <taxon>Mucoromycetes</taxon>
        <taxon>Mucorales</taxon>
        <taxon>Mucorineae</taxon>
        <taxon>Rhizopodaceae</taxon>
        <taxon>Rhizopus</taxon>
    </lineage>
</organism>
<dbReference type="PANTHER" id="PTHR31913">
    <property type="entry name" value="VACUOLAR IMPORT AND DEGRADATION PROTEIN 27"/>
    <property type="match status" value="1"/>
</dbReference>
<dbReference type="Gene3D" id="2.130.10.10">
    <property type="entry name" value="YVTN repeat-like/Quinoprotein amine dehydrogenase"/>
    <property type="match status" value="1"/>
</dbReference>
<accession>A0A367IP49</accession>
<dbReference type="GO" id="GO:0005737">
    <property type="term" value="C:cytoplasm"/>
    <property type="evidence" value="ECO:0007669"/>
    <property type="project" value="TreeGrafter"/>
</dbReference>
<protein>
    <submittedName>
        <fullName evidence="3">Uncharacterized protein</fullName>
    </submittedName>
</protein>
<dbReference type="Proteomes" id="UP000253551">
    <property type="component" value="Unassembled WGS sequence"/>
</dbReference>
<dbReference type="STRING" id="4846.A0A367IP49"/>
<feature type="non-terminal residue" evidence="3">
    <location>
        <position position="446"/>
    </location>
</feature>
<dbReference type="PANTHER" id="PTHR31913:SF0">
    <property type="entry name" value="VACUOLAR IMPORT AND DEGRADATION PROTEIN 27"/>
    <property type="match status" value="1"/>
</dbReference>
<evidence type="ECO:0000259" key="2">
    <source>
        <dbReference type="Pfam" id="PF17747"/>
    </source>
</evidence>
<dbReference type="EMBL" id="PJQM01006603">
    <property type="protein sequence ID" value="RCH79409.1"/>
    <property type="molecule type" value="Genomic_DNA"/>
</dbReference>
<evidence type="ECO:0000259" key="1">
    <source>
        <dbReference type="Pfam" id="PF08553"/>
    </source>
</evidence>
<name>A0A367IP49_RHIST</name>
<dbReference type="OrthoDB" id="10251113at2759"/>
<evidence type="ECO:0000313" key="4">
    <source>
        <dbReference type="Proteomes" id="UP000253551"/>
    </source>
</evidence>
<sequence length="446" mass="50440">VHSTNVPPIYQKVCSDMNLMFVGEEKAFCWNYFENGRAYSFKAILEEKEMFEAFREFIAKSVFESSSKTSFAKYKRSNQDYIINAFTNNINSFTNMDTGKERVEKAKDDGLLNIQKTDSAVCLTYGKCQSKHENDSQELFYNGTPKNYIMSACQSSGLSYLVRGNKIGVYAKDHGSCLEFSYSIDNIQTLTNSSPLYPTSAILHDQGSSCLMLDIDRQDNTVYKMDLSRESIVEEWKVNDENTLMAICPSSQTPYRPNNDQTIVGITSSSLFRIDPRQPRMNKLCESEYKKYSSRPEFSTVSSSRSKHVAVGSKKGVIRIFDELNTVASITLPPIGEPILGLDIMPNGHYVLATCSNFLMLVHTISHDQAMTLRIRPEHVTLMNENVSFKRAYFDTLNENNIICTTGSFVVFWNFKSVCQGNFDSYKMQRLEAPIVASANASKEGL</sequence>
<feature type="non-terminal residue" evidence="3">
    <location>
        <position position="1"/>
    </location>
</feature>
<feature type="domain" description="Vacuolar import/degradation Vid27 C-terminal" evidence="1">
    <location>
        <begin position="149"/>
        <end position="367"/>
    </location>
</feature>
<keyword evidence="4" id="KW-1185">Reference proteome</keyword>
<gene>
    <name evidence="3" type="ORF">CU098_000717</name>
</gene>